<organism evidence="1 2">
    <name type="scientific">Sphingomonas bacterium</name>
    <dbReference type="NCBI Taxonomy" id="1895847"/>
    <lineage>
        <taxon>Bacteria</taxon>
        <taxon>Pseudomonadati</taxon>
        <taxon>Pseudomonadota</taxon>
        <taxon>Alphaproteobacteria</taxon>
        <taxon>Sphingomonadales</taxon>
        <taxon>Sphingomonadaceae</taxon>
        <taxon>Sphingomonas</taxon>
    </lineage>
</organism>
<protein>
    <submittedName>
        <fullName evidence="1">Uncharacterized protein</fullName>
    </submittedName>
</protein>
<dbReference type="AlphaFoldDB" id="A0A3D0W8S2"/>
<dbReference type="Proteomes" id="UP000262699">
    <property type="component" value="Unassembled WGS sequence"/>
</dbReference>
<reference evidence="1 2" key="1">
    <citation type="journal article" date="2018" name="Nat. Biotechnol.">
        <title>A standardized bacterial taxonomy based on genome phylogeny substantially revises the tree of life.</title>
        <authorList>
            <person name="Parks D.H."/>
            <person name="Chuvochina M."/>
            <person name="Waite D.W."/>
            <person name="Rinke C."/>
            <person name="Skarshewski A."/>
            <person name="Chaumeil P.A."/>
            <person name="Hugenholtz P."/>
        </authorList>
    </citation>
    <scope>NUCLEOTIDE SEQUENCE [LARGE SCALE GENOMIC DNA]</scope>
    <source>
        <strain evidence="1">UBA9015</strain>
    </source>
</reference>
<name>A0A3D0W8S2_9SPHN</name>
<evidence type="ECO:0000313" key="1">
    <source>
        <dbReference type="EMBL" id="HCB75131.1"/>
    </source>
</evidence>
<comment type="caution">
    <text evidence="1">The sequence shown here is derived from an EMBL/GenBank/DDBJ whole genome shotgun (WGS) entry which is preliminary data.</text>
</comment>
<dbReference type="EMBL" id="DOYJ01000092">
    <property type="protein sequence ID" value="HCB75131.1"/>
    <property type="molecule type" value="Genomic_DNA"/>
</dbReference>
<gene>
    <name evidence="1" type="ORF">DEP91_03015</name>
</gene>
<evidence type="ECO:0000313" key="2">
    <source>
        <dbReference type="Proteomes" id="UP000262699"/>
    </source>
</evidence>
<accession>A0A3D0W8S2</accession>
<sequence>MSSVDPRLGRIARLFPPALIAAIRDGDAPGRAAVLATARHLKRDLAALNPDRLSRRMAVRLGYRAIAGGRAR</sequence>
<proteinExistence type="predicted"/>